<reference evidence="2 3" key="1">
    <citation type="submission" date="2024-05" db="EMBL/GenBank/DDBJ databases">
        <title>Haplotype-resolved chromosome-level genome assembly of Huyou (Citrus changshanensis).</title>
        <authorList>
            <person name="Miao C."/>
            <person name="Chen W."/>
            <person name="Wu Y."/>
            <person name="Wang L."/>
            <person name="Zhao S."/>
            <person name="Grierson D."/>
            <person name="Xu C."/>
            <person name="Chen K."/>
        </authorList>
    </citation>
    <scope>NUCLEOTIDE SEQUENCE [LARGE SCALE GENOMIC DNA]</scope>
    <source>
        <strain evidence="2">01-14</strain>
        <tissue evidence="2">Leaf</tissue>
    </source>
</reference>
<protein>
    <recommendedName>
        <fullName evidence="1">Retrotransposon gag domain-containing protein</fullName>
    </recommendedName>
</protein>
<dbReference type="PANTHER" id="PTHR33223">
    <property type="entry name" value="CCHC-TYPE DOMAIN-CONTAINING PROTEIN"/>
    <property type="match status" value="1"/>
</dbReference>
<sequence>MDDPNRILPVVLPVQAEKTLREYFSPLAANQPSCIVLPQTIATHFELKPFVIRLLPFFHWLQREEPYLHIKEFFDICSTFHFENFNDESIRLHMFLFSLNDKAKAWLNSLLDGSITTWDELSNMFLTKFFPMSKTNALRREISDFYQREGEQFYECWERFNDLLLKVYEWWEIFEHEGAAWDFFNSLSENSQQSDFSNQREKSSQVSRKGLYEVKDDFDVKATLVELAAIPAGPRLIWDGHGALEKYENEIGNPNSSLAAAAVANSWSVATIRRHRPTLNRAVGSLTASHIALTTNCSHGDLTETEAAAMI</sequence>
<organism evidence="2 3">
    <name type="scientific">Citrus x changshan-huyou</name>
    <dbReference type="NCBI Taxonomy" id="2935761"/>
    <lineage>
        <taxon>Eukaryota</taxon>
        <taxon>Viridiplantae</taxon>
        <taxon>Streptophyta</taxon>
        <taxon>Embryophyta</taxon>
        <taxon>Tracheophyta</taxon>
        <taxon>Spermatophyta</taxon>
        <taxon>Magnoliopsida</taxon>
        <taxon>eudicotyledons</taxon>
        <taxon>Gunneridae</taxon>
        <taxon>Pentapetalae</taxon>
        <taxon>rosids</taxon>
        <taxon>malvids</taxon>
        <taxon>Sapindales</taxon>
        <taxon>Rutaceae</taxon>
        <taxon>Aurantioideae</taxon>
        <taxon>Citrus</taxon>
    </lineage>
</organism>
<dbReference type="Proteomes" id="UP001428341">
    <property type="component" value="Unassembled WGS sequence"/>
</dbReference>
<proteinExistence type="predicted"/>
<dbReference type="InterPro" id="IPR005162">
    <property type="entry name" value="Retrotrans_gag_dom"/>
</dbReference>
<name>A0AAP0M876_9ROSI</name>
<dbReference type="AlphaFoldDB" id="A0AAP0M876"/>
<evidence type="ECO:0000313" key="2">
    <source>
        <dbReference type="EMBL" id="KAK9199817.1"/>
    </source>
</evidence>
<accession>A0AAP0M876</accession>
<dbReference type="Pfam" id="PF03732">
    <property type="entry name" value="Retrotrans_gag"/>
    <property type="match status" value="1"/>
</dbReference>
<evidence type="ECO:0000259" key="1">
    <source>
        <dbReference type="Pfam" id="PF03732"/>
    </source>
</evidence>
<dbReference type="PANTHER" id="PTHR33223:SF11">
    <property type="entry name" value="ELEMENT PROTEIN, PUTATIVE-RELATED"/>
    <property type="match status" value="1"/>
</dbReference>
<gene>
    <name evidence="2" type="ORF">WN944_015010</name>
</gene>
<feature type="domain" description="Retrotransposon gag" evidence="1">
    <location>
        <begin position="94"/>
        <end position="168"/>
    </location>
</feature>
<dbReference type="EMBL" id="JBCGBO010000005">
    <property type="protein sequence ID" value="KAK9199817.1"/>
    <property type="molecule type" value="Genomic_DNA"/>
</dbReference>
<comment type="caution">
    <text evidence="2">The sequence shown here is derived from an EMBL/GenBank/DDBJ whole genome shotgun (WGS) entry which is preliminary data.</text>
</comment>
<keyword evidence="3" id="KW-1185">Reference proteome</keyword>
<evidence type="ECO:0000313" key="3">
    <source>
        <dbReference type="Proteomes" id="UP001428341"/>
    </source>
</evidence>